<comment type="caution">
    <text evidence="1">The sequence shown here is derived from an EMBL/GenBank/DDBJ whole genome shotgun (WGS) entry which is preliminary data.</text>
</comment>
<keyword evidence="2" id="KW-1185">Reference proteome</keyword>
<evidence type="ECO:0000313" key="2">
    <source>
        <dbReference type="Proteomes" id="UP000266188"/>
    </source>
</evidence>
<reference evidence="2" key="1">
    <citation type="submission" date="2017-02" db="EMBL/GenBank/DDBJ databases">
        <authorList>
            <person name="Tafer H."/>
            <person name="Lopandic K."/>
        </authorList>
    </citation>
    <scope>NUCLEOTIDE SEQUENCE [LARGE SCALE GENOMIC DNA]</scope>
    <source>
        <strain evidence="2">CBS 366.77</strain>
    </source>
</reference>
<organism evidence="1 2">
    <name type="scientific">Aspergillus sclerotialis</name>
    <dbReference type="NCBI Taxonomy" id="2070753"/>
    <lineage>
        <taxon>Eukaryota</taxon>
        <taxon>Fungi</taxon>
        <taxon>Dikarya</taxon>
        <taxon>Ascomycota</taxon>
        <taxon>Pezizomycotina</taxon>
        <taxon>Eurotiomycetes</taxon>
        <taxon>Eurotiomycetidae</taxon>
        <taxon>Eurotiales</taxon>
        <taxon>Aspergillaceae</taxon>
        <taxon>Aspergillus</taxon>
        <taxon>Aspergillus subgen. Polypaecilum</taxon>
    </lineage>
</organism>
<gene>
    <name evidence="1" type="ORF">PHISCL_10780</name>
</gene>
<dbReference type="Proteomes" id="UP000266188">
    <property type="component" value="Unassembled WGS sequence"/>
</dbReference>
<evidence type="ECO:0000313" key="1">
    <source>
        <dbReference type="EMBL" id="RJE16883.1"/>
    </source>
</evidence>
<dbReference type="OrthoDB" id="364892at2759"/>
<dbReference type="EMBL" id="MVGC01002310">
    <property type="protein sequence ID" value="RJE16883.1"/>
    <property type="molecule type" value="Genomic_DNA"/>
</dbReference>
<sequence length="85" mass="9354">MKKFLPAADALLEMMVIHLPSPVTAQKYRAETLYEAQLMIHLALRSATAILTPISCSTFPRWCQLPIKAVSMRSVVSSLVPSDPA</sequence>
<accession>A0A3A2Z3W0</accession>
<name>A0A3A2Z3W0_9EURO</name>
<dbReference type="AlphaFoldDB" id="A0A3A2Z3W0"/>
<proteinExistence type="predicted"/>
<protein>
    <submittedName>
        <fullName evidence="1">Uncharacterized protein</fullName>
    </submittedName>
</protein>
<dbReference type="STRING" id="2070753.A0A3A2Z3W0"/>